<dbReference type="InterPro" id="IPR034240">
    <property type="entry name" value="eIF3G_RRM"/>
</dbReference>
<dbReference type="GO" id="GO:0005852">
    <property type="term" value="C:eukaryotic translation initiation factor 3 complex"/>
    <property type="evidence" value="ECO:0007669"/>
    <property type="project" value="UniProtKB-UniRule"/>
</dbReference>
<accession>A0A182FCR6</accession>
<keyword evidence="5" id="KW-0677">Repeat</keyword>
<dbReference type="VEuPathDB" id="VectorBase:AALB20_027201"/>
<dbReference type="SUPFAM" id="SSF52058">
    <property type="entry name" value="L domain-like"/>
    <property type="match status" value="1"/>
</dbReference>
<dbReference type="FunFam" id="3.30.70.330:FF:000828">
    <property type="entry name" value="Eukaryotic translation initiation factor 3 subunit G"/>
    <property type="match status" value="1"/>
</dbReference>
<comment type="similarity">
    <text evidence="9">Belongs to the U2 small nuclear ribonucleoprotein A family.</text>
</comment>
<dbReference type="Gene3D" id="3.30.70.330">
    <property type="match status" value="1"/>
</dbReference>
<dbReference type="InterPro" id="IPR001611">
    <property type="entry name" value="Leu-rich_rpt"/>
</dbReference>
<evidence type="ECO:0000256" key="10">
    <source>
        <dbReference type="HAMAP-Rule" id="MF_03006"/>
    </source>
</evidence>
<dbReference type="GO" id="GO:0000398">
    <property type="term" value="P:mRNA splicing, via spliceosome"/>
    <property type="evidence" value="ECO:0007669"/>
    <property type="project" value="InterPro"/>
</dbReference>
<evidence type="ECO:0000256" key="2">
    <source>
        <dbReference type="ARBA" id="ARBA00022490"/>
    </source>
</evidence>
<dbReference type="GO" id="GO:0005686">
    <property type="term" value="C:U2 snRNP"/>
    <property type="evidence" value="ECO:0007669"/>
    <property type="project" value="TreeGrafter"/>
</dbReference>
<dbReference type="FunFam" id="3.80.10.10:FF:000026">
    <property type="entry name" value="U2 small nuclear ribonucleoprotein A"/>
    <property type="match status" value="1"/>
</dbReference>
<dbReference type="CDD" id="cd12933">
    <property type="entry name" value="eIF3G"/>
    <property type="match status" value="1"/>
</dbReference>
<keyword evidence="12" id="KW-1185">Reference proteome</keyword>
<dbReference type="Proteomes" id="UP000069272">
    <property type="component" value="Chromosome 3L"/>
</dbReference>
<name>A0A182FCR6_ANOAL</name>
<dbReference type="Pfam" id="PF14580">
    <property type="entry name" value="LRR_9"/>
    <property type="match status" value="1"/>
</dbReference>
<dbReference type="InterPro" id="IPR035979">
    <property type="entry name" value="RBD_domain_sf"/>
</dbReference>
<dbReference type="STRING" id="7167.A0A182FCR6"/>
<dbReference type="VEuPathDB" id="VectorBase:AALB004302"/>
<keyword evidence="6" id="KW-0694">RNA-binding</keyword>
<evidence type="ECO:0000256" key="5">
    <source>
        <dbReference type="ARBA" id="ARBA00022737"/>
    </source>
</evidence>
<dbReference type="InterPro" id="IPR000504">
    <property type="entry name" value="RRM_dom"/>
</dbReference>
<dbReference type="InterPro" id="IPR032675">
    <property type="entry name" value="LRR_dom_sf"/>
</dbReference>
<keyword evidence="7 10" id="KW-0648">Protein biosynthesis</keyword>
<dbReference type="InterPro" id="IPR012677">
    <property type="entry name" value="Nucleotide-bd_a/b_plait_sf"/>
</dbReference>
<dbReference type="AlphaFoldDB" id="A0A182FCR6"/>
<dbReference type="PROSITE" id="PS50102">
    <property type="entry name" value="RRM"/>
    <property type="match status" value="1"/>
</dbReference>
<dbReference type="PROSITE" id="PS51450">
    <property type="entry name" value="LRR"/>
    <property type="match status" value="1"/>
</dbReference>
<organism evidence="11 12">
    <name type="scientific">Anopheles albimanus</name>
    <name type="common">New world malaria mosquito</name>
    <dbReference type="NCBI Taxonomy" id="7167"/>
    <lineage>
        <taxon>Eukaryota</taxon>
        <taxon>Metazoa</taxon>
        <taxon>Ecdysozoa</taxon>
        <taxon>Arthropoda</taxon>
        <taxon>Hexapoda</taxon>
        <taxon>Insecta</taxon>
        <taxon>Pterygota</taxon>
        <taxon>Neoptera</taxon>
        <taxon>Endopterygota</taxon>
        <taxon>Diptera</taxon>
        <taxon>Nematocera</taxon>
        <taxon>Culicoidea</taxon>
        <taxon>Culicidae</taxon>
        <taxon>Anophelinae</taxon>
        <taxon>Anopheles</taxon>
    </lineage>
</organism>
<dbReference type="GO" id="GO:0030620">
    <property type="term" value="F:U2 snRNA binding"/>
    <property type="evidence" value="ECO:0007669"/>
    <property type="project" value="InterPro"/>
</dbReference>
<dbReference type="Pfam" id="PF12353">
    <property type="entry name" value="eIF3g"/>
    <property type="match status" value="1"/>
</dbReference>
<reference evidence="11 12" key="1">
    <citation type="journal article" date="2017" name="G3 (Bethesda)">
        <title>The Physical Genome Mapping of Anopheles albimanus Corrected Scaffold Misassemblies and Identified Interarm Rearrangements in Genus Anopheles.</title>
        <authorList>
            <person name="Artemov G.N."/>
            <person name="Peery A.N."/>
            <person name="Jiang X."/>
            <person name="Tu Z."/>
            <person name="Stegniy V.N."/>
            <person name="Sharakhova M.V."/>
            <person name="Sharakhov I.V."/>
        </authorList>
    </citation>
    <scope>NUCLEOTIDE SEQUENCE [LARGE SCALE GENOMIC DNA]</scope>
    <source>
        <strain evidence="11 12">ALBI9_A</strain>
    </source>
</reference>
<dbReference type="CDD" id="cd12408">
    <property type="entry name" value="RRM_eIF3G_like"/>
    <property type="match status" value="1"/>
</dbReference>
<evidence type="ECO:0000256" key="3">
    <source>
        <dbReference type="ARBA" id="ARBA00022540"/>
    </source>
</evidence>
<dbReference type="GO" id="GO:0033290">
    <property type="term" value="C:eukaryotic 48S preinitiation complex"/>
    <property type="evidence" value="ECO:0007669"/>
    <property type="project" value="UniProtKB-UniRule"/>
</dbReference>
<evidence type="ECO:0000256" key="1">
    <source>
        <dbReference type="ARBA" id="ARBA00004123"/>
    </source>
</evidence>
<dbReference type="SUPFAM" id="SSF54928">
    <property type="entry name" value="RNA-binding domain, RBD"/>
    <property type="match status" value="1"/>
</dbReference>
<evidence type="ECO:0000256" key="9">
    <source>
        <dbReference type="ARBA" id="ARBA00024196"/>
    </source>
</evidence>
<dbReference type="HAMAP" id="MF_03006">
    <property type="entry name" value="eIF3g"/>
    <property type="match status" value="1"/>
</dbReference>
<dbReference type="GO" id="GO:0016282">
    <property type="term" value="C:eukaryotic 43S preinitiation complex"/>
    <property type="evidence" value="ECO:0007669"/>
    <property type="project" value="UniProtKB-UniRule"/>
</dbReference>
<comment type="function">
    <text evidence="10">RNA-binding component of the eukaryotic translation initiation factor 3 (eIF-3) complex, which is involved in protein synthesis of a specialized repertoire of mRNAs and, together with other initiation factors, stimulates binding of mRNA and methionyl-tRNAi to the 40S ribosome. The eIF-3 complex specifically targets and initiates translation of a subset of mRNAs involved in cell proliferation. This subunit can bind 18S rRNA.</text>
</comment>
<evidence type="ECO:0000256" key="8">
    <source>
        <dbReference type="ARBA" id="ARBA00023242"/>
    </source>
</evidence>
<reference evidence="11" key="2">
    <citation type="submission" date="2022-08" db="UniProtKB">
        <authorList>
            <consortium name="EnsemblMetazoa"/>
        </authorList>
    </citation>
    <scope>IDENTIFICATION</scope>
    <source>
        <strain evidence="11">STECLA/ALBI9_A</strain>
    </source>
</reference>
<dbReference type="GO" id="GO:0001732">
    <property type="term" value="P:formation of cytoplasmic translation initiation complex"/>
    <property type="evidence" value="ECO:0007669"/>
    <property type="project" value="UniProtKB-UniRule"/>
</dbReference>
<evidence type="ECO:0000313" key="12">
    <source>
        <dbReference type="Proteomes" id="UP000069272"/>
    </source>
</evidence>
<evidence type="ECO:0000313" key="11">
    <source>
        <dbReference type="EnsemblMetazoa" id="AALB004302-PA"/>
    </source>
</evidence>
<keyword evidence="2 10" id="KW-0963">Cytoplasm</keyword>
<evidence type="ECO:0000256" key="4">
    <source>
        <dbReference type="ARBA" id="ARBA00022614"/>
    </source>
</evidence>
<dbReference type="Pfam" id="PF00076">
    <property type="entry name" value="RRM_1"/>
    <property type="match status" value="1"/>
</dbReference>
<dbReference type="VEuPathDB" id="VectorBase:AALB20_034803"/>
<evidence type="ECO:0000256" key="7">
    <source>
        <dbReference type="ARBA" id="ARBA00022917"/>
    </source>
</evidence>
<comment type="subcellular location">
    <subcellularLocation>
        <location evidence="10">Cytoplasm</location>
    </subcellularLocation>
    <subcellularLocation>
        <location evidence="1">Nucleus</location>
    </subcellularLocation>
</comment>
<proteinExistence type="inferred from homology"/>
<keyword evidence="8" id="KW-0539">Nucleus</keyword>
<evidence type="ECO:0000256" key="6">
    <source>
        <dbReference type="ARBA" id="ARBA00022884"/>
    </source>
</evidence>
<dbReference type="PANTHER" id="PTHR10552:SF6">
    <property type="entry name" value="U2 SMALL NUCLEAR RIBONUCLEOPROTEIN A"/>
    <property type="match status" value="1"/>
</dbReference>
<dbReference type="EnsemblMetazoa" id="AALB004302-RA">
    <property type="protein sequence ID" value="AALB004302-PA"/>
    <property type="gene ID" value="AALB004302"/>
</dbReference>
<comment type="similarity">
    <text evidence="10">Belongs to the eIF-3 subunit G family.</text>
</comment>
<dbReference type="InterPro" id="IPR024675">
    <property type="entry name" value="eIF3g_N"/>
</dbReference>
<sequence>MWRYDGGSPKHFLWSFRRRKGGKMVKLTPELINQSMQYMNPCRDRELDLRGYKIPQIENMGATLDQFDTIDFSDNDIRRLDGFPRLPRLKCLLLNNNRIVRISENLHESLPNLQSVILTGNNIQELGDLEPLTKLPQLETLSLLTNPVSTKQHYREYVAFRFPSLRLLDFRKIKQKEREAANQLFKSKKGKEMHKEIVRKAKQALPGAGTPGTGVTPEMQTMQNATPADIQKIREAIKRATNLHEVERLTRMLQSGQISGEFLNAGTRQQMLDEAQLQDAFHGPSLPDVDLNRHITEDINRNAMPALDDIKSSWADEVESDPDALPPPTEVIENGQKIVTEYKYNNDDKKVKVVRTYKISKVVVPKSVARRKNLKKFGDSVADRPGPNPQTTMVSEDIFMQFVTNKEEEQKAESALDSVKNIAKCRICEGEHWSVQCPYKGTTYDKPVKAAVPAQPETTSSNKPGKYVPPHIKESQSKGGLGGPMRGRDDTSAIRISNLSEAMTEADLEELVKKFGPHTKMFLSRDKSTGLCKGFAYVHFRSRRDAATAIEVLNGYGYDHLILSVEWSKPQNPQ</sequence>
<dbReference type="GO" id="GO:0003743">
    <property type="term" value="F:translation initiation factor activity"/>
    <property type="evidence" value="ECO:0007669"/>
    <property type="project" value="UniProtKB-UniRule"/>
</dbReference>
<keyword evidence="4" id="KW-0433">Leucine-rich repeat</keyword>
<dbReference type="InterPro" id="IPR044640">
    <property type="entry name" value="RU2A"/>
</dbReference>
<dbReference type="Gene3D" id="3.80.10.10">
    <property type="entry name" value="Ribonuclease Inhibitor"/>
    <property type="match status" value="1"/>
</dbReference>
<dbReference type="SMART" id="SM00360">
    <property type="entry name" value="RRM"/>
    <property type="match status" value="1"/>
</dbReference>
<comment type="subunit">
    <text evidence="10">Component of the eukaryotic translation initiation factor 3 (eIF-3) complex.</text>
</comment>
<dbReference type="PANTHER" id="PTHR10552">
    <property type="entry name" value="U2 SMALL NUCLEAR RIBONUCLEOPROTEIN A"/>
    <property type="match status" value="1"/>
</dbReference>
<dbReference type="InterPro" id="IPR017334">
    <property type="entry name" value="eIF3_g"/>
</dbReference>
<protein>
    <recommendedName>
        <fullName evidence="10">Eukaryotic translation initiation factor 3 subunit G</fullName>
        <shortName evidence="10">eIF3g</shortName>
    </recommendedName>
    <alternativeName>
        <fullName evidence="10">Eukaryotic translation initiation factor 3 RNA-binding subunit</fullName>
        <shortName evidence="10">eIF-3 RNA-binding subunit</shortName>
    </alternativeName>
    <alternativeName>
        <fullName evidence="10">Eukaryotic translation initiation factor 3 subunit 4</fullName>
    </alternativeName>
</protein>
<keyword evidence="3 10" id="KW-0396">Initiation factor</keyword>